<feature type="active site" evidence="5">
    <location>
        <position position="429"/>
    </location>
</feature>
<keyword evidence="2 4" id="KW-0808">Transferase</keyword>
<keyword evidence="8" id="KW-1185">Reference proteome</keyword>
<dbReference type="SUPFAM" id="SSF53335">
    <property type="entry name" value="S-adenosyl-L-methionine-dependent methyltransferases"/>
    <property type="match status" value="1"/>
</dbReference>
<dbReference type="PROSITE" id="PS51687">
    <property type="entry name" value="SAM_MT_RNA_M5U"/>
    <property type="match status" value="1"/>
</dbReference>
<dbReference type="GO" id="GO:0070041">
    <property type="term" value="F:rRNA (uridine-C5-)-methyltransferase activity"/>
    <property type="evidence" value="ECO:0007669"/>
    <property type="project" value="TreeGrafter"/>
</dbReference>
<evidence type="ECO:0000256" key="1">
    <source>
        <dbReference type="ARBA" id="ARBA00022603"/>
    </source>
</evidence>
<dbReference type="STRING" id="1379910.TH63_03580"/>
<organism evidence="7 8">
    <name type="scientific">Rufibacter radiotolerans</name>
    <dbReference type="NCBI Taxonomy" id="1379910"/>
    <lineage>
        <taxon>Bacteria</taxon>
        <taxon>Pseudomonadati</taxon>
        <taxon>Bacteroidota</taxon>
        <taxon>Cytophagia</taxon>
        <taxon>Cytophagales</taxon>
        <taxon>Hymenobacteraceae</taxon>
        <taxon>Rufibacter</taxon>
    </lineage>
</organism>
<gene>
    <name evidence="7" type="ORF">TH63_03580</name>
</gene>
<evidence type="ECO:0000256" key="2">
    <source>
        <dbReference type="ARBA" id="ARBA00022679"/>
    </source>
</evidence>
<protein>
    <submittedName>
        <fullName evidence="7">RNA methyltransferase</fullName>
    </submittedName>
</protein>
<keyword evidence="3 4" id="KW-0949">S-adenosyl-L-methionine</keyword>
<dbReference type="InterPro" id="IPR010280">
    <property type="entry name" value="U5_MeTrfase_fam"/>
</dbReference>
<dbReference type="PANTHER" id="PTHR11061">
    <property type="entry name" value="RNA M5U METHYLTRANSFERASE"/>
    <property type="match status" value="1"/>
</dbReference>
<evidence type="ECO:0000259" key="6">
    <source>
        <dbReference type="PROSITE" id="PS50926"/>
    </source>
</evidence>
<dbReference type="InterPro" id="IPR030390">
    <property type="entry name" value="MeTrfase_TrmA_AS"/>
</dbReference>
<feature type="binding site" evidence="4">
    <location>
        <position position="353"/>
    </location>
    <ligand>
        <name>S-adenosyl-L-methionine</name>
        <dbReference type="ChEBI" id="CHEBI:59789"/>
    </ligand>
</feature>
<feature type="binding site" evidence="4">
    <location>
        <position position="303"/>
    </location>
    <ligand>
        <name>S-adenosyl-L-methionine</name>
        <dbReference type="ChEBI" id="CHEBI:59789"/>
    </ligand>
</feature>
<keyword evidence="1 4" id="KW-0489">Methyltransferase</keyword>
<dbReference type="RefSeq" id="WP_048919729.1">
    <property type="nucleotide sequence ID" value="NZ_CP010777.1"/>
</dbReference>
<evidence type="ECO:0000256" key="4">
    <source>
        <dbReference type="PROSITE-ProRule" id="PRU01024"/>
    </source>
</evidence>
<dbReference type="Gene3D" id="2.40.50.140">
    <property type="entry name" value="Nucleic acid-binding proteins"/>
    <property type="match status" value="1"/>
</dbReference>
<dbReference type="Pfam" id="PF01938">
    <property type="entry name" value="TRAM"/>
    <property type="match status" value="1"/>
</dbReference>
<dbReference type="NCBIfam" id="TIGR00479">
    <property type="entry name" value="rumA"/>
    <property type="match status" value="1"/>
</dbReference>
<dbReference type="FunFam" id="3.40.50.150:FF:000009">
    <property type="entry name" value="23S rRNA (Uracil(1939)-C(5))-methyltransferase RlmD"/>
    <property type="match status" value="1"/>
</dbReference>
<dbReference type="PATRIC" id="fig|1379910.4.peg.772"/>
<dbReference type="InterPro" id="IPR012340">
    <property type="entry name" value="NA-bd_OB-fold"/>
</dbReference>
<dbReference type="Gene3D" id="2.40.50.1070">
    <property type="match status" value="1"/>
</dbReference>
<sequence length="481" mass="55300">MRKFKKKKHKFENIAQLRVEEMAAEGKCIARHENLVVFISDVAPGDVVDVRVTKKRKNYLEAVPVHFHERSELRVQPFCEHFGVCGGCKWQHISYETQLFYKQKQVNDNIERIGKIKGHQMLPILPSDRISYYRNKLEFTFSDNAWLTKEQIDTGAEFERRALGFHVPLRFDKIVDIKHCYLQPSPSNEIRLAVRDYALANDLAFINLVKQEGFLRNLIIRTANTGDLMVILQVYQENREQLLPLLDHLVQQFPQITSLHYVVNNKGNETFHDLEVVCYHGEPYIHEQMEGLRFRVGPKSFYQTNSEQAYNLYKLTREFALLKGTETVYDLYTGAGTIANFVARSAAQVVGVEYVASAIEDAKVNSQINDITNTHFYAGDMKDVLTDELFARHGRPEVIITDPPRAGMHPDVVTKLLEVKADRIVYVSCNPATQARDLEALSELYDVVKIQPVDMFPQTYHVESVALLTLREPSIPLPTEE</sequence>
<dbReference type="OrthoDB" id="9804590at2"/>
<dbReference type="PANTHER" id="PTHR11061:SF30">
    <property type="entry name" value="TRNA (URACIL(54)-C(5))-METHYLTRANSFERASE"/>
    <property type="match status" value="1"/>
</dbReference>
<accession>A0A0H4VHU2</accession>
<dbReference type="GO" id="GO:0070475">
    <property type="term" value="P:rRNA base methylation"/>
    <property type="evidence" value="ECO:0007669"/>
    <property type="project" value="TreeGrafter"/>
</dbReference>
<feature type="domain" description="TRAM" evidence="6">
    <location>
        <begin position="7"/>
        <end position="66"/>
    </location>
</feature>
<dbReference type="Pfam" id="PF05958">
    <property type="entry name" value="tRNA_U5-meth_tr"/>
    <property type="match status" value="1"/>
</dbReference>
<dbReference type="PROSITE" id="PS01231">
    <property type="entry name" value="TRMA_2"/>
    <property type="match status" value="1"/>
</dbReference>
<dbReference type="KEGG" id="ruf:TH63_03580"/>
<dbReference type="InterPro" id="IPR030391">
    <property type="entry name" value="MeTrfase_TrmA_CS"/>
</dbReference>
<dbReference type="Proteomes" id="UP000036458">
    <property type="component" value="Chromosome"/>
</dbReference>
<dbReference type="EMBL" id="CP010777">
    <property type="protein sequence ID" value="AKQ44913.1"/>
    <property type="molecule type" value="Genomic_DNA"/>
</dbReference>
<dbReference type="PROSITE" id="PS50926">
    <property type="entry name" value="TRAM"/>
    <property type="match status" value="1"/>
</dbReference>
<dbReference type="InterPro" id="IPR002792">
    <property type="entry name" value="TRAM_dom"/>
</dbReference>
<dbReference type="AlphaFoldDB" id="A0A0H4VHU2"/>
<evidence type="ECO:0000313" key="8">
    <source>
        <dbReference type="Proteomes" id="UP000036458"/>
    </source>
</evidence>
<dbReference type="SUPFAM" id="SSF50249">
    <property type="entry name" value="Nucleic acid-binding proteins"/>
    <property type="match status" value="1"/>
</dbReference>
<comment type="similarity">
    <text evidence="4">Belongs to the class I-like SAM-binding methyltransferase superfamily. RNA M5U methyltransferase family.</text>
</comment>
<dbReference type="CDD" id="cd02440">
    <property type="entry name" value="AdoMet_MTases"/>
    <property type="match status" value="1"/>
</dbReference>
<reference evidence="7 8" key="1">
    <citation type="submission" date="2015-01" db="EMBL/GenBank/DDBJ databases">
        <title>Rufibacter sp./DG31D/ whole genome sequencing.</title>
        <authorList>
            <person name="Kim M.K."/>
            <person name="Srinivasan S."/>
            <person name="Lee J.-J."/>
        </authorList>
    </citation>
    <scope>NUCLEOTIDE SEQUENCE [LARGE SCALE GENOMIC DNA]</scope>
    <source>
        <strain evidence="7 8">DG31D</strain>
    </source>
</reference>
<dbReference type="PROSITE" id="PS01230">
    <property type="entry name" value="TRMA_1"/>
    <property type="match status" value="1"/>
</dbReference>
<name>A0A0H4VHU2_9BACT</name>
<proteinExistence type="inferred from homology"/>
<feature type="binding site" evidence="4">
    <location>
        <position position="332"/>
    </location>
    <ligand>
        <name>S-adenosyl-L-methionine</name>
        <dbReference type="ChEBI" id="CHEBI:59789"/>
    </ligand>
</feature>
<evidence type="ECO:0000313" key="7">
    <source>
        <dbReference type="EMBL" id="AKQ44913.1"/>
    </source>
</evidence>
<dbReference type="InterPro" id="IPR029063">
    <property type="entry name" value="SAM-dependent_MTases_sf"/>
</dbReference>
<feature type="active site" description="Nucleophile" evidence="4">
    <location>
        <position position="429"/>
    </location>
</feature>
<evidence type="ECO:0000256" key="3">
    <source>
        <dbReference type="ARBA" id="ARBA00022691"/>
    </source>
</evidence>
<feature type="binding site" evidence="4">
    <location>
        <position position="402"/>
    </location>
    <ligand>
        <name>S-adenosyl-L-methionine</name>
        <dbReference type="ChEBI" id="CHEBI:59789"/>
    </ligand>
</feature>
<evidence type="ECO:0000256" key="5">
    <source>
        <dbReference type="PROSITE-ProRule" id="PRU10015"/>
    </source>
</evidence>
<dbReference type="Gene3D" id="3.40.50.150">
    <property type="entry name" value="Vaccinia Virus protein VP39"/>
    <property type="match status" value="1"/>
</dbReference>